<accession>A0A143DC35</accession>
<reference evidence="1 2" key="1">
    <citation type="submission" date="2016-02" db="EMBL/GenBank/DDBJ databases">
        <title>Complete Genome of H5569, the type strain of the newly described species Haematospirillium jordaniae.</title>
        <authorList>
            <person name="Nicholson A.C."/>
            <person name="Humrighouse B.W."/>
            <person name="Loparov V."/>
            <person name="McQuiston J.R."/>
        </authorList>
    </citation>
    <scope>NUCLEOTIDE SEQUENCE [LARGE SCALE GENOMIC DNA]</scope>
    <source>
        <strain evidence="1 2">H5569</strain>
    </source>
</reference>
<keyword evidence="2" id="KW-1185">Reference proteome</keyword>
<evidence type="ECO:0000313" key="2">
    <source>
        <dbReference type="Proteomes" id="UP000076066"/>
    </source>
</evidence>
<proteinExistence type="predicted"/>
<name>A0A143DC35_9PROT</name>
<gene>
    <name evidence="1" type="ORF">AY555_01665</name>
</gene>
<dbReference type="GeneID" id="53315863"/>
<dbReference type="STRING" id="1549855.AY555_01665"/>
<dbReference type="Proteomes" id="UP000076066">
    <property type="component" value="Chromosome"/>
</dbReference>
<dbReference type="RefSeq" id="WP_066132577.1">
    <property type="nucleotide sequence ID" value="NZ_CP014525.1"/>
</dbReference>
<evidence type="ECO:0000313" key="1">
    <source>
        <dbReference type="EMBL" id="AMW34090.1"/>
    </source>
</evidence>
<dbReference type="AlphaFoldDB" id="A0A143DC35"/>
<dbReference type="EMBL" id="CP014525">
    <property type="protein sequence ID" value="AMW34090.1"/>
    <property type="molecule type" value="Genomic_DNA"/>
</dbReference>
<sequence length="73" mass="7943">MAQIIAEWPEDSPAILVSPAHNGNQYLVSNIVVSASLLSRAQVFATTPVLAETSEEQDEDNNDIVSAFNLDWV</sequence>
<protein>
    <submittedName>
        <fullName evidence="1">Uncharacterized protein</fullName>
    </submittedName>
</protein>
<organism evidence="1 2">
    <name type="scientific">Haematospirillum jordaniae</name>
    <dbReference type="NCBI Taxonomy" id="1549855"/>
    <lineage>
        <taxon>Bacteria</taxon>
        <taxon>Pseudomonadati</taxon>
        <taxon>Pseudomonadota</taxon>
        <taxon>Alphaproteobacteria</taxon>
        <taxon>Rhodospirillales</taxon>
        <taxon>Novispirillaceae</taxon>
        <taxon>Haematospirillum</taxon>
    </lineage>
</organism>
<dbReference type="KEGG" id="hjo:AY555_01665"/>